<dbReference type="PANTHER" id="PTHR33116:SF80">
    <property type="entry name" value="REVERSE TRANSCRIPTASE ZINC-BINDING DOMAIN-CONTAINING PROTEIN"/>
    <property type="match status" value="1"/>
</dbReference>
<reference evidence="2 3" key="1">
    <citation type="submission" date="2024-06" db="EMBL/GenBank/DDBJ databases">
        <title>A chromosome level genome sequence of Diviner's sage (Salvia divinorum).</title>
        <authorList>
            <person name="Ford S.A."/>
            <person name="Ro D.-K."/>
            <person name="Ness R.W."/>
            <person name="Phillips M.A."/>
        </authorList>
    </citation>
    <scope>NUCLEOTIDE SEQUENCE [LARGE SCALE GENOMIC DNA]</scope>
    <source>
        <strain evidence="2">SAF-2024a</strain>
        <tissue evidence="2">Leaf</tissue>
    </source>
</reference>
<evidence type="ECO:0000313" key="3">
    <source>
        <dbReference type="Proteomes" id="UP001567538"/>
    </source>
</evidence>
<dbReference type="CDD" id="cd01650">
    <property type="entry name" value="RT_nLTR_like"/>
    <property type="match status" value="1"/>
</dbReference>
<dbReference type="Pfam" id="PF00078">
    <property type="entry name" value="RVT_1"/>
    <property type="match status" value="1"/>
</dbReference>
<gene>
    <name evidence="2" type="ORF">AAHA92_01356</name>
</gene>
<dbReference type="InterPro" id="IPR043502">
    <property type="entry name" value="DNA/RNA_pol_sf"/>
</dbReference>
<comment type="caution">
    <text evidence="2">The sequence shown here is derived from an EMBL/GenBank/DDBJ whole genome shotgun (WGS) entry which is preliminary data.</text>
</comment>
<dbReference type="InterPro" id="IPR000477">
    <property type="entry name" value="RT_dom"/>
</dbReference>
<feature type="domain" description="Reverse transcriptase" evidence="1">
    <location>
        <begin position="160"/>
        <end position="439"/>
    </location>
</feature>
<dbReference type="SUPFAM" id="SSF56672">
    <property type="entry name" value="DNA/RNA polymerases"/>
    <property type="match status" value="1"/>
</dbReference>
<dbReference type="PROSITE" id="PS50878">
    <property type="entry name" value="RT_POL"/>
    <property type="match status" value="1"/>
</dbReference>
<dbReference type="EMBL" id="JBEAFC010000001">
    <property type="protein sequence ID" value="KAL1569944.1"/>
    <property type="molecule type" value="Genomic_DNA"/>
</dbReference>
<dbReference type="Proteomes" id="UP001567538">
    <property type="component" value="Unassembled WGS sequence"/>
</dbReference>
<evidence type="ECO:0000259" key="1">
    <source>
        <dbReference type="PROSITE" id="PS50878"/>
    </source>
</evidence>
<name>A0ABD1IML0_SALDI</name>
<accession>A0ABD1IML0</accession>
<dbReference type="InterPro" id="IPR026960">
    <property type="entry name" value="RVT-Znf"/>
</dbReference>
<organism evidence="2 3">
    <name type="scientific">Salvia divinorum</name>
    <name type="common">Maria pastora</name>
    <name type="synonym">Diviner's sage</name>
    <dbReference type="NCBI Taxonomy" id="28513"/>
    <lineage>
        <taxon>Eukaryota</taxon>
        <taxon>Viridiplantae</taxon>
        <taxon>Streptophyta</taxon>
        <taxon>Embryophyta</taxon>
        <taxon>Tracheophyta</taxon>
        <taxon>Spermatophyta</taxon>
        <taxon>Magnoliopsida</taxon>
        <taxon>eudicotyledons</taxon>
        <taxon>Gunneridae</taxon>
        <taxon>Pentapetalae</taxon>
        <taxon>asterids</taxon>
        <taxon>lamiids</taxon>
        <taxon>Lamiales</taxon>
        <taxon>Lamiaceae</taxon>
        <taxon>Nepetoideae</taxon>
        <taxon>Mentheae</taxon>
        <taxon>Salviinae</taxon>
        <taxon>Salvia</taxon>
        <taxon>Salvia subgen. Calosphace</taxon>
    </lineage>
</organism>
<dbReference type="Pfam" id="PF13966">
    <property type="entry name" value="zf-RVT"/>
    <property type="match status" value="1"/>
</dbReference>
<dbReference type="PANTHER" id="PTHR33116">
    <property type="entry name" value="REVERSE TRANSCRIPTASE ZINC-BINDING DOMAIN-CONTAINING PROTEIN-RELATED-RELATED"/>
    <property type="match status" value="1"/>
</dbReference>
<evidence type="ECO:0000313" key="2">
    <source>
        <dbReference type="EMBL" id="KAL1569944.1"/>
    </source>
</evidence>
<protein>
    <recommendedName>
        <fullName evidence="1">Reverse transcriptase domain-containing protein</fullName>
    </recommendedName>
</protein>
<sequence length="793" mass="91879">MQQLPRQAAIADFVQKHKIDVVGLLETKLKKQNYKYFLRNKFNDWRAVDNFDLIANSRMNDGTITRDQEEIIREFVSYYSTLLGTKKEPAPIVWDIIKQGPLVKDEENRNLVKEITTDEIKAALFDIGNDKAPGPDGYSSAFFKKHWERVGKDVVDAVKEFFETGRLLKNFNTTVVSLIPKTAINPTVGDYRPISCCNVLYKIITKIMSARMAPLLNRIVNMAQSAFIPGRNIMDNIHLAQELMRGYENKKNAPKCTIKIDLRKAYDTVDWDFLRTILHGLNIHPKFVYWVMQCVTSPRFSIAINGSPHGFFPGKRGLRQGDPMSPTLFIFCMEYLSRLLVVRTANSNFNFHAKCIREKITHLAFADDLMLFGRGDFMSMEILASTMEEFSSCSGLEINKDKSNLFSGGKLSHRALEEIKGIFGFPLGTLPVKYLGVPLESKKLNITHYTPLIEKLATITNKWTGKNLSYAGKAELVRSVLQGVECYWLQVFPLPANVRERVIAICREFLWGTKYAPVAWKDLCLPKEEGGLGFRNLGAWNKALLARNLWNIHVKKDSLWIKWIHSEFLRDKTVWEWTARKRDSPLFKRVLEIRDEMLTDLPRREVEKLWGKWYTNKGACDAYDWFRPKGERKLWHRAVWNAFVPPKFSFTTWQALKGRLPTRDRLGYLGIDQHCPLCQTHPESADHLFFKCDKTREVWKEIKTWLEMRRIITTIPSAIKWMAKERSGVAAIRKARKLALMATVNLMWRARNALIFDQTPFDPKHIVFEVKKVTYVVLYSLYPYEIVQQHLGE</sequence>
<keyword evidence="3" id="KW-1185">Reference proteome</keyword>
<dbReference type="AlphaFoldDB" id="A0ABD1IML0"/>
<proteinExistence type="predicted"/>